<evidence type="ECO:0000256" key="1">
    <source>
        <dbReference type="SAM" id="MobiDB-lite"/>
    </source>
</evidence>
<organism evidence="2 3">
    <name type="scientific">Catenulispora subtropica</name>
    <dbReference type="NCBI Taxonomy" id="450798"/>
    <lineage>
        <taxon>Bacteria</taxon>
        <taxon>Bacillati</taxon>
        <taxon>Actinomycetota</taxon>
        <taxon>Actinomycetes</taxon>
        <taxon>Catenulisporales</taxon>
        <taxon>Catenulisporaceae</taxon>
        <taxon>Catenulispora</taxon>
    </lineage>
</organism>
<feature type="compositionally biased region" description="Low complexity" evidence="1">
    <location>
        <begin position="13"/>
        <end position="26"/>
    </location>
</feature>
<evidence type="ECO:0000313" key="2">
    <source>
        <dbReference type="EMBL" id="GAA1963920.1"/>
    </source>
</evidence>
<dbReference type="InterPro" id="IPR016181">
    <property type="entry name" value="Acyl_CoA_acyltransferase"/>
</dbReference>
<name>A0ABN2R5D0_9ACTN</name>
<dbReference type="SUPFAM" id="SSF55729">
    <property type="entry name" value="Acyl-CoA N-acyltransferases (Nat)"/>
    <property type="match status" value="2"/>
</dbReference>
<protein>
    <recommendedName>
        <fullName evidence="4">GCN5-related N-acetyltransferase</fullName>
    </recommendedName>
</protein>
<accession>A0ABN2R5D0</accession>
<comment type="caution">
    <text evidence="2">The sequence shown here is derived from an EMBL/GenBank/DDBJ whole genome shotgun (WGS) entry which is preliminary data.</text>
</comment>
<feature type="region of interest" description="Disordered" evidence="1">
    <location>
        <begin position="1"/>
        <end position="26"/>
    </location>
</feature>
<dbReference type="EMBL" id="BAAAQM010000009">
    <property type="protein sequence ID" value="GAA1963920.1"/>
    <property type="molecule type" value="Genomic_DNA"/>
</dbReference>
<dbReference type="Proteomes" id="UP001499854">
    <property type="component" value="Unassembled WGS sequence"/>
</dbReference>
<dbReference type="CDD" id="cd04301">
    <property type="entry name" value="NAT_SF"/>
    <property type="match status" value="1"/>
</dbReference>
<evidence type="ECO:0008006" key="4">
    <source>
        <dbReference type="Google" id="ProtNLM"/>
    </source>
</evidence>
<sequence>MPDSRVPDSGVPDSGVPDSGAADSGAASGVADNGCARYSIAADADRCLASAAMTIEIRELDPVLPETQETLLPLFQAASAADMPRHPEPTAGFLRFITGPRVARHRLCVTAFDGGAPIAFGCLNQDLAANPDMIFGDIWILPERRAEAAVALLDAFKAHTRRRGAQRMVLGFSEFAAPDYEPVFAAAGGRRVSWERRSQLDLTTIDREQYAAWAAPSPKNARYRIQAWTVPTPEHLLAPLVEANDAIRDAPTGDLRLNHAPPDVERRRAAETLIVAAGVRKHIIAALTEDGEMAGMHEMFVVPGFRMGDVGNTAVPAKFRGHGLGLRLKADLALRLLASEPELDVVSTWNDAGNGPMLRVNEAMGYEKAEAWSNWQFDL</sequence>
<keyword evidence="3" id="KW-1185">Reference proteome</keyword>
<evidence type="ECO:0000313" key="3">
    <source>
        <dbReference type="Proteomes" id="UP001499854"/>
    </source>
</evidence>
<dbReference type="Gene3D" id="3.40.630.30">
    <property type="match status" value="1"/>
</dbReference>
<gene>
    <name evidence="2" type="ORF">GCM10009838_21370</name>
</gene>
<proteinExistence type="predicted"/>
<reference evidence="2 3" key="1">
    <citation type="journal article" date="2019" name="Int. J. Syst. Evol. Microbiol.">
        <title>The Global Catalogue of Microorganisms (GCM) 10K type strain sequencing project: providing services to taxonomists for standard genome sequencing and annotation.</title>
        <authorList>
            <consortium name="The Broad Institute Genomics Platform"/>
            <consortium name="The Broad Institute Genome Sequencing Center for Infectious Disease"/>
            <person name="Wu L."/>
            <person name="Ma J."/>
        </authorList>
    </citation>
    <scope>NUCLEOTIDE SEQUENCE [LARGE SCALE GENOMIC DNA]</scope>
    <source>
        <strain evidence="2 3">JCM 16013</strain>
    </source>
</reference>